<protein>
    <submittedName>
        <fullName evidence="3">Ribulose-phosphate 3-epimerase</fullName>
        <ecNumber evidence="3">5.1.3.1</ecNumber>
    </submittedName>
</protein>
<proteinExistence type="predicted"/>
<dbReference type="GO" id="GO:0046872">
    <property type="term" value="F:metal ion binding"/>
    <property type="evidence" value="ECO:0007669"/>
    <property type="project" value="UniProtKB-KW"/>
</dbReference>
<gene>
    <name evidence="3" type="primary">rpe_2</name>
    <name evidence="3" type="ORF">NCTC12282_04161</name>
</gene>
<organism evidence="3 4">
    <name type="scientific">Budvicia aquatica</name>
    <dbReference type="NCBI Taxonomy" id="82979"/>
    <lineage>
        <taxon>Bacteria</taxon>
        <taxon>Pseudomonadati</taxon>
        <taxon>Pseudomonadota</taxon>
        <taxon>Gammaproteobacteria</taxon>
        <taxon>Enterobacterales</taxon>
        <taxon>Budviciaceae</taxon>
        <taxon>Budvicia</taxon>
    </lineage>
</organism>
<dbReference type="GO" id="GO:0005975">
    <property type="term" value="P:carbohydrate metabolic process"/>
    <property type="evidence" value="ECO:0007669"/>
    <property type="project" value="InterPro"/>
</dbReference>
<reference evidence="3 4" key="1">
    <citation type="submission" date="2019-03" db="EMBL/GenBank/DDBJ databases">
        <authorList>
            <consortium name="Pathogen Informatics"/>
        </authorList>
    </citation>
    <scope>NUCLEOTIDE SEQUENCE [LARGE SCALE GENOMIC DNA]</scope>
    <source>
        <strain evidence="3 4">NCTC12282</strain>
    </source>
</reference>
<sequence>MAITLHPSLASANQLRLGATLRRLDALAPGSVHLDIEDTSFIRNITFGLKTVTQVAEATSIPLSFHLMLANPFPWIEWLKPLKPGGYLFMLKP</sequence>
<keyword evidence="2 3" id="KW-0413">Isomerase</keyword>
<accession>A0A484ZML0</accession>
<dbReference type="Proteomes" id="UP000373449">
    <property type="component" value="Unassembled WGS sequence"/>
</dbReference>
<dbReference type="EMBL" id="CAADJA010000002">
    <property type="protein sequence ID" value="VFS49752.1"/>
    <property type="molecule type" value="Genomic_DNA"/>
</dbReference>
<name>A0A484ZML0_9GAMM</name>
<dbReference type="AlphaFoldDB" id="A0A484ZML0"/>
<dbReference type="PROSITE" id="PS01085">
    <property type="entry name" value="RIBUL_P_3_EPIMER_1"/>
    <property type="match status" value="1"/>
</dbReference>
<dbReference type="Gene3D" id="3.20.20.70">
    <property type="entry name" value="Aldolase class I"/>
    <property type="match status" value="1"/>
</dbReference>
<evidence type="ECO:0000313" key="3">
    <source>
        <dbReference type="EMBL" id="VFS49752.1"/>
    </source>
</evidence>
<dbReference type="Pfam" id="PF00834">
    <property type="entry name" value="Ribul_P_3_epim"/>
    <property type="match status" value="1"/>
</dbReference>
<dbReference type="InterPro" id="IPR000056">
    <property type="entry name" value="Ribul_P_3_epim-like"/>
</dbReference>
<dbReference type="SUPFAM" id="SSF51366">
    <property type="entry name" value="Ribulose-phoshate binding barrel"/>
    <property type="match status" value="1"/>
</dbReference>
<evidence type="ECO:0000256" key="1">
    <source>
        <dbReference type="ARBA" id="ARBA00022723"/>
    </source>
</evidence>
<keyword evidence="1" id="KW-0479">Metal-binding</keyword>
<evidence type="ECO:0000256" key="2">
    <source>
        <dbReference type="ARBA" id="ARBA00023235"/>
    </source>
</evidence>
<dbReference type="EC" id="5.1.3.1" evidence="3"/>
<dbReference type="PANTHER" id="PTHR11749">
    <property type="entry name" value="RIBULOSE-5-PHOSPHATE-3-EPIMERASE"/>
    <property type="match status" value="1"/>
</dbReference>
<dbReference type="GO" id="GO:0004750">
    <property type="term" value="F:D-ribulose-phosphate 3-epimerase activity"/>
    <property type="evidence" value="ECO:0007669"/>
    <property type="project" value="UniProtKB-EC"/>
</dbReference>
<evidence type="ECO:0000313" key="4">
    <source>
        <dbReference type="Proteomes" id="UP000373449"/>
    </source>
</evidence>
<dbReference type="InterPro" id="IPR011060">
    <property type="entry name" value="RibuloseP-bd_barrel"/>
</dbReference>
<dbReference type="InterPro" id="IPR013785">
    <property type="entry name" value="Aldolase_TIM"/>
</dbReference>